<proteinExistence type="predicted"/>
<keyword evidence="1" id="KW-1133">Transmembrane helix</keyword>
<protein>
    <submittedName>
        <fullName evidence="2">Metal ion ABC transporter</fullName>
    </submittedName>
</protein>
<feature type="transmembrane region" description="Helical" evidence="1">
    <location>
        <begin position="129"/>
        <end position="146"/>
    </location>
</feature>
<evidence type="ECO:0000256" key="1">
    <source>
        <dbReference type="SAM" id="Phobius"/>
    </source>
</evidence>
<keyword evidence="1" id="KW-0812">Transmembrane</keyword>
<dbReference type="EMBL" id="AZEA01000010">
    <property type="protein sequence ID" value="KRK88339.1"/>
    <property type="molecule type" value="Genomic_DNA"/>
</dbReference>
<dbReference type="Pfam" id="PF07155">
    <property type="entry name" value="ECF-ribofla_trS"/>
    <property type="match status" value="1"/>
</dbReference>
<feature type="transmembrane region" description="Helical" evidence="1">
    <location>
        <begin position="188"/>
        <end position="214"/>
    </location>
</feature>
<feature type="transmembrane region" description="Helical" evidence="1">
    <location>
        <begin position="35"/>
        <end position="52"/>
    </location>
</feature>
<sequence>MFHKSKTVFVSQLLFVFILIGVFLTLMMLLHNKHYLLFSFMVLLCSILPAYWKFEKQPLKTQTMMFVAILVALAVAGRVPFAALPSIQAASFVIIVGGISMGPELGFVTGSTTALVSNMFMGQGPWTPWQMFAWGLMGLTSGLIGTTKLRKNLLFMVLFGGAWGFFFGWIMDLWFALQYVSPLSIKGFILAFANSALFDLYHALSNIVLITLLYQPWEKLFARLDRKYQFLPTKK</sequence>
<dbReference type="GO" id="GO:0016020">
    <property type="term" value="C:membrane"/>
    <property type="evidence" value="ECO:0007669"/>
    <property type="project" value="InterPro"/>
</dbReference>
<keyword evidence="3" id="KW-1185">Reference proteome</keyword>
<reference evidence="2 3" key="1">
    <citation type="journal article" date="2015" name="Genome Announc.">
        <title>Expanding the biotechnology potential of lactobacilli through comparative genomics of 213 strains and associated genera.</title>
        <authorList>
            <person name="Sun Z."/>
            <person name="Harris H.M."/>
            <person name="McCann A."/>
            <person name="Guo C."/>
            <person name="Argimon S."/>
            <person name="Zhang W."/>
            <person name="Yang X."/>
            <person name="Jeffery I.B."/>
            <person name="Cooney J.C."/>
            <person name="Kagawa T.F."/>
            <person name="Liu W."/>
            <person name="Song Y."/>
            <person name="Salvetti E."/>
            <person name="Wrobel A."/>
            <person name="Rasinkangas P."/>
            <person name="Parkhill J."/>
            <person name="Rea M.C."/>
            <person name="O'Sullivan O."/>
            <person name="Ritari J."/>
            <person name="Douillard F.P."/>
            <person name="Paul Ross R."/>
            <person name="Yang R."/>
            <person name="Briner A.E."/>
            <person name="Felis G.E."/>
            <person name="de Vos W.M."/>
            <person name="Barrangou R."/>
            <person name="Klaenhammer T.R."/>
            <person name="Caufield P.W."/>
            <person name="Cui Y."/>
            <person name="Zhang H."/>
            <person name="O'Toole P.W."/>
        </authorList>
    </citation>
    <scope>NUCLEOTIDE SEQUENCE [LARGE SCALE GENOMIC DNA]</scope>
    <source>
        <strain evidence="2 3">DSM 19904</strain>
    </source>
</reference>
<accession>A0A0R1L3P9</accession>
<organism evidence="2 3">
    <name type="scientific">Lentilactobacillus sunkii DSM 19904</name>
    <dbReference type="NCBI Taxonomy" id="1423808"/>
    <lineage>
        <taxon>Bacteria</taxon>
        <taxon>Bacillati</taxon>
        <taxon>Bacillota</taxon>
        <taxon>Bacilli</taxon>
        <taxon>Lactobacillales</taxon>
        <taxon>Lactobacillaceae</taxon>
        <taxon>Lentilactobacillus</taxon>
    </lineage>
</organism>
<evidence type="ECO:0000313" key="2">
    <source>
        <dbReference type="EMBL" id="KRK88339.1"/>
    </source>
</evidence>
<dbReference type="Proteomes" id="UP000051581">
    <property type="component" value="Unassembled WGS sequence"/>
</dbReference>
<feature type="transmembrane region" description="Helical" evidence="1">
    <location>
        <begin position="7"/>
        <end position="29"/>
    </location>
</feature>
<name>A0A0R1L3P9_9LACO</name>
<dbReference type="Gene3D" id="1.10.1760.20">
    <property type="match status" value="1"/>
</dbReference>
<feature type="transmembrane region" description="Helical" evidence="1">
    <location>
        <begin position="64"/>
        <end position="83"/>
    </location>
</feature>
<dbReference type="OrthoDB" id="5198189at2"/>
<comment type="caution">
    <text evidence="2">The sequence shown here is derived from an EMBL/GenBank/DDBJ whole genome shotgun (WGS) entry which is preliminary data.</text>
</comment>
<feature type="transmembrane region" description="Helical" evidence="1">
    <location>
        <begin position="153"/>
        <end position="176"/>
    </location>
</feature>
<evidence type="ECO:0000313" key="3">
    <source>
        <dbReference type="Proteomes" id="UP000051581"/>
    </source>
</evidence>
<dbReference type="PATRIC" id="fig|1423808.3.peg.487"/>
<dbReference type="InterPro" id="IPR009825">
    <property type="entry name" value="ECF_substrate-spec-like"/>
</dbReference>
<dbReference type="AlphaFoldDB" id="A0A0R1L3P9"/>
<gene>
    <name evidence="2" type="ORF">FD17_GL000483</name>
</gene>
<dbReference type="RefSeq" id="WP_057825202.1">
    <property type="nucleotide sequence ID" value="NZ_AZEA01000010.1"/>
</dbReference>
<keyword evidence="1" id="KW-0472">Membrane</keyword>